<dbReference type="Proteomes" id="UP000198703">
    <property type="component" value="Unassembled WGS sequence"/>
</dbReference>
<dbReference type="RefSeq" id="WP_245731138.1">
    <property type="nucleotide sequence ID" value="NZ_FNQM01000022.1"/>
</dbReference>
<dbReference type="STRING" id="89524.SAMN05444370_12232"/>
<sequence>MKALLAAFIVLCGAAATAQELVHTPPRVHGWWMGDVLEERLALPEGWRVDPASLPRPRAVEYWLDLRAVTVVEGEIVLEWQTFYSPLEPLERRVPPTPLRLIGPDGPRDYSAPGFTFVTAPIRPILAPSSPDQLRPDADFIGQDARGAQARTAAFAALALAALAGLARHQAWPPFRPRPARPLTAAARAVARLGDDGLAAMRALHRGLDAAAGRALASDGLDAFLSARPELAHCAERLRTFFARSDAAFFAAAPAPSAAEIAELARALADAERGRA</sequence>
<evidence type="ECO:0000313" key="3">
    <source>
        <dbReference type="Proteomes" id="UP000198703"/>
    </source>
</evidence>
<name>A0A1H4FIL3_9RHOB</name>
<keyword evidence="3" id="KW-1185">Reference proteome</keyword>
<protein>
    <submittedName>
        <fullName evidence="2">MxaA protein</fullName>
    </submittedName>
</protein>
<feature type="signal peptide" evidence="1">
    <location>
        <begin position="1"/>
        <end position="18"/>
    </location>
</feature>
<dbReference type="EMBL" id="FNQM01000022">
    <property type="protein sequence ID" value="SEA96598.1"/>
    <property type="molecule type" value="Genomic_DNA"/>
</dbReference>
<dbReference type="AlphaFoldDB" id="A0A1H4FIL3"/>
<keyword evidence="1" id="KW-0732">Signal</keyword>
<proteinExistence type="predicted"/>
<evidence type="ECO:0000256" key="1">
    <source>
        <dbReference type="SAM" id="SignalP"/>
    </source>
</evidence>
<evidence type="ECO:0000313" key="2">
    <source>
        <dbReference type="EMBL" id="SEA96598.1"/>
    </source>
</evidence>
<feature type="chain" id="PRO_5011708185" evidence="1">
    <location>
        <begin position="19"/>
        <end position="276"/>
    </location>
</feature>
<gene>
    <name evidence="2" type="ORF">SAMN05444370_12232</name>
</gene>
<accession>A0A1H4FIL3</accession>
<reference evidence="2 3" key="1">
    <citation type="submission" date="2016-10" db="EMBL/GenBank/DDBJ databases">
        <authorList>
            <person name="de Groot N.N."/>
        </authorList>
    </citation>
    <scope>NUCLEOTIDE SEQUENCE [LARGE SCALE GENOMIC DNA]</scope>
    <source>
        <strain evidence="2 3">DSM 15345</strain>
    </source>
</reference>
<organism evidence="2 3">
    <name type="scientific">Rubrimonas cliftonensis</name>
    <dbReference type="NCBI Taxonomy" id="89524"/>
    <lineage>
        <taxon>Bacteria</taxon>
        <taxon>Pseudomonadati</taxon>
        <taxon>Pseudomonadota</taxon>
        <taxon>Alphaproteobacteria</taxon>
        <taxon>Rhodobacterales</taxon>
        <taxon>Paracoccaceae</taxon>
        <taxon>Rubrimonas</taxon>
    </lineage>
</organism>